<dbReference type="Proteomes" id="UP001174909">
    <property type="component" value="Unassembled WGS sequence"/>
</dbReference>
<comment type="caution">
    <text evidence="1">The sequence shown here is derived from an EMBL/GenBank/DDBJ whole genome shotgun (WGS) entry which is preliminary data.</text>
</comment>
<evidence type="ECO:0000313" key="1">
    <source>
        <dbReference type="EMBL" id="CAI8011743.1"/>
    </source>
</evidence>
<sequence>MAISDATLKRMIAEYGGFELSDAELELVRPELESYLTELQNLRDLDLSSVASARLLRAGEGSNEDA</sequence>
<name>A0AA35RHS5_GEOBA</name>
<keyword evidence="2" id="KW-1185">Reference proteome</keyword>
<accession>A0AA35RHS5</accession>
<proteinExistence type="predicted"/>
<dbReference type="EMBL" id="CASHTH010001119">
    <property type="protein sequence ID" value="CAI8011743.1"/>
    <property type="molecule type" value="Genomic_DNA"/>
</dbReference>
<evidence type="ECO:0000313" key="2">
    <source>
        <dbReference type="Proteomes" id="UP001174909"/>
    </source>
</evidence>
<gene>
    <name evidence="1" type="ORF">GBAR_LOCUS7530</name>
</gene>
<organism evidence="1 2">
    <name type="scientific">Geodia barretti</name>
    <name type="common">Barrett's horny sponge</name>
    <dbReference type="NCBI Taxonomy" id="519541"/>
    <lineage>
        <taxon>Eukaryota</taxon>
        <taxon>Metazoa</taxon>
        <taxon>Porifera</taxon>
        <taxon>Demospongiae</taxon>
        <taxon>Heteroscleromorpha</taxon>
        <taxon>Tetractinellida</taxon>
        <taxon>Astrophorina</taxon>
        <taxon>Geodiidae</taxon>
        <taxon>Geodia</taxon>
    </lineage>
</organism>
<reference evidence="1" key="1">
    <citation type="submission" date="2023-03" db="EMBL/GenBank/DDBJ databases">
        <authorList>
            <person name="Steffen K."/>
            <person name="Cardenas P."/>
        </authorList>
    </citation>
    <scope>NUCLEOTIDE SEQUENCE</scope>
</reference>
<protein>
    <submittedName>
        <fullName evidence="1">Uncharacterized protein</fullName>
    </submittedName>
</protein>
<dbReference type="AlphaFoldDB" id="A0AA35RHS5"/>